<dbReference type="EMBL" id="JAEAOA010001427">
    <property type="protein sequence ID" value="KAK3582176.1"/>
    <property type="molecule type" value="Genomic_DNA"/>
</dbReference>
<dbReference type="GO" id="GO:0044718">
    <property type="term" value="P:siderophore transmembrane transport"/>
    <property type="evidence" value="ECO:0007669"/>
    <property type="project" value="TreeGrafter"/>
</dbReference>
<evidence type="ECO:0000256" key="2">
    <source>
        <dbReference type="ARBA" id="ARBA00022448"/>
    </source>
</evidence>
<dbReference type="InterPro" id="IPR036942">
    <property type="entry name" value="Beta-barrel_TonB_sf"/>
</dbReference>
<evidence type="ECO:0000256" key="7">
    <source>
        <dbReference type="ARBA" id="ARBA00023136"/>
    </source>
</evidence>
<keyword evidence="3" id="KW-0812">Transmembrane</keyword>
<dbReference type="SUPFAM" id="SSF56935">
    <property type="entry name" value="Porins"/>
    <property type="match status" value="1"/>
</dbReference>
<dbReference type="Gene3D" id="1.10.10.10">
    <property type="entry name" value="Winged helix-like DNA-binding domain superfamily/Winged helix DNA-binding domain"/>
    <property type="match status" value="1"/>
</dbReference>
<accession>A0AAE0RYY9</accession>
<dbReference type="InterPro" id="IPR036390">
    <property type="entry name" value="WH_DNA-bd_sf"/>
</dbReference>
<dbReference type="InterPro" id="IPR039426">
    <property type="entry name" value="TonB-dep_rcpt-like"/>
</dbReference>
<dbReference type="Proteomes" id="UP001195483">
    <property type="component" value="Unassembled WGS sequence"/>
</dbReference>
<organism evidence="12 13">
    <name type="scientific">Potamilus streckersoni</name>
    <dbReference type="NCBI Taxonomy" id="2493646"/>
    <lineage>
        <taxon>Eukaryota</taxon>
        <taxon>Metazoa</taxon>
        <taxon>Spiralia</taxon>
        <taxon>Lophotrochozoa</taxon>
        <taxon>Mollusca</taxon>
        <taxon>Bivalvia</taxon>
        <taxon>Autobranchia</taxon>
        <taxon>Heteroconchia</taxon>
        <taxon>Palaeoheterodonta</taxon>
        <taxon>Unionida</taxon>
        <taxon>Unionoidea</taxon>
        <taxon>Unionidae</taxon>
        <taxon>Ambleminae</taxon>
        <taxon>Lampsilini</taxon>
        <taxon>Potamilus</taxon>
    </lineage>
</organism>
<keyword evidence="6" id="KW-0238">DNA-binding</keyword>
<dbReference type="Pfam" id="PF07715">
    <property type="entry name" value="Plug"/>
    <property type="match status" value="1"/>
</dbReference>
<reference evidence="12" key="1">
    <citation type="journal article" date="2021" name="Genome Biol. Evol.">
        <title>A High-Quality Reference Genome for a Parasitic Bivalve with Doubly Uniparental Inheritance (Bivalvia: Unionida).</title>
        <authorList>
            <person name="Smith C.H."/>
        </authorList>
    </citation>
    <scope>NUCLEOTIDE SEQUENCE</scope>
    <source>
        <strain evidence="12">CHS0354</strain>
    </source>
</reference>
<keyword evidence="2" id="KW-0813">Transport</keyword>
<dbReference type="GO" id="GO:0003677">
    <property type="term" value="F:DNA binding"/>
    <property type="evidence" value="ECO:0007669"/>
    <property type="project" value="UniProtKB-KW"/>
</dbReference>
<feature type="domain" description="HTH crp-type" evidence="11">
    <location>
        <begin position="771"/>
        <end position="834"/>
    </location>
</feature>
<name>A0AAE0RYY9_9BIVA</name>
<feature type="chain" id="PRO_5042148231" description="HTH crp-type domain-containing protein" evidence="10">
    <location>
        <begin position="23"/>
        <end position="834"/>
    </location>
</feature>
<dbReference type="InterPro" id="IPR012318">
    <property type="entry name" value="HTH_CRP"/>
</dbReference>
<sequence length="834" mass="93497">MVKKKWLSGVVCYVGFVHLLNAQQVSDEYKIKKYGMDTVEVVATTQASGSEISTSKIPGFVSILNSTNIAKYTNQDFHTMVMQEMPGVNIVSVDGNAFYQDVFYRGFSVSSLLGSSSGIAVFMDGVRLNQVFGDVMDWEMVNASDLVSVSMLPNIIASAYGTNSLGGVLAMTTLNGFSAKGIKASLDYKGFINKLYGGINAAASYGFSQDEHALYVSGRIIKDEGWRDFSPTLVVSSLAKYTNLIEDRKLELSVNYSFGDMIGNGPNLKEILDERLQSVFTNPDQRIKHNLMTKFSFWKEIDDDINLDALAYYRFTNTISINGDRFELDEAGITSDALAAYEDILEKTGRREDGVNGIYNQFDLTSNSFGATVQLDIDRDVFNLKNQLLVGSSFYGGISNYVSYRLLGTLNHNLGVDVFSPAEYLVVDDVYKDSLKVSNMFGATNDVRIENYNFSLFVSDQLELTERLILFLSYRLNFSTVSIKDNIFSTEDALSANGNHEFWIHAPSAGLSYEFWNKIFAYYSFSISGRAPTPLELTCANEDAPCRLPNALLDDPPLLAPKSMTHEVGIKREHTDYSFGASFYWTGVTNDIYFTNTTQTSGYFRNIDLTSHMGLNLTMSLRFIPEITISANYSWNKSTFESEGFQTANPLTGELVQVKKGSVIPLSPEHLIKVILNGSHFNGVWSWSINQTYTTASRFRRDEANTYGEVLSGTPIEFSAVAEENSELLLLPISKLEDWLSKFPALNAILLKEYQKHYKHLLDAVKLLFNANLEERVMKYLLMKSSMMNSKTVRVSHQMIANDLATSREVISRLLKKMEKSKRIIQSNRTIKIQ</sequence>
<evidence type="ECO:0000256" key="10">
    <source>
        <dbReference type="SAM" id="SignalP"/>
    </source>
</evidence>
<comment type="caution">
    <text evidence="12">The sequence shown here is derived from an EMBL/GenBank/DDBJ whole genome shotgun (WGS) entry which is preliminary data.</text>
</comment>
<evidence type="ECO:0000259" key="11">
    <source>
        <dbReference type="PROSITE" id="PS51063"/>
    </source>
</evidence>
<keyword evidence="9" id="KW-0998">Cell outer membrane</keyword>
<keyword evidence="10" id="KW-0732">Signal</keyword>
<dbReference type="InterPro" id="IPR012910">
    <property type="entry name" value="Plug_dom"/>
</dbReference>
<dbReference type="PANTHER" id="PTHR30069">
    <property type="entry name" value="TONB-DEPENDENT OUTER MEMBRANE RECEPTOR"/>
    <property type="match status" value="1"/>
</dbReference>
<keyword evidence="13" id="KW-1185">Reference proteome</keyword>
<dbReference type="Gene3D" id="2.40.170.20">
    <property type="entry name" value="TonB-dependent receptor, beta-barrel domain"/>
    <property type="match status" value="1"/>
</dbReference>
<feature type="signal peptide" evidence="10">
    <location>
        <begin position="1"/>
        <end position="22"/>
    </location>
</feature>
<keyword evidence="5" id="KW-0798">TonB box</keyword>
<keyword evidence="7" id="KW-0472">Membrane</keyword>
<dbReference type="InterPro" id="IPR000531">
    <property type="entry name" value="Beta-barrel_TonB"/>
</dbReference>
<dbReference type="SUPFAM" id="SSF51206">
    <property type="entry name" value="cAMP-binding domain-like"/>
    <property type="match status" value="1"/>
</dbReference>
<evidence type="ECO:0000313" key="13">
    <source>
        <dbReference type="Proteomes" id="UP001195483"/>
    </source>
</evidence>
<evidence type="ECO:0000256" key="9">
    <source>
        <dbReference type="ARBA" id="ARBA00023237"/>
    </source>
</evidence>
<dbReference type="PROSITE" id="PS51063">
    <property type="entry name" value="HTH_CRP_2"/>
    <property type="match status" value="1"/>
</dbReference>
<dbReference type="InterPro" id="IPR018490">
    <property type="entry name" value="cNMP-bd_dom_sf"/>
</dbReference>
<evidence type="ECO:0000256" key="6">
    <source>
        <dbReference type="ARBA" id="ARBA00023125"/>
    </source>
</evidence>
<evidence type="ECO:0000256" key="5">
    <source>
        <dbReference type="ARBA" id="ARBA00023077"/>
    </source>
</evidence>
<protein>
    <recommendedName>
        <fullName evidence="11">HTH crp-type domain-containing protein</fullName>
    </recommendedName>
</protein>
<evidence type="ECO:0000256" key="4">
    <source>
        <dbReference type="ARBA" id="ARBA00023015"/>
    </source>
</evidence>
<gene>
    <name evidence="12" type="ORF">CHS0354_023710</name>
</gene>
<evidence type="ECO:0000313" key="12">
    <source>
        <dbReference type="EMBL" id="KAK3582176.1"/>
    </source>
</evidence>
<evidence type="ECO:0000256" key="8">
    <source>
        <dbReference type="ARBA" id="ARBA00023163"/>
    </source>
</evidence>
<dbReference type="Pfam" id="PF00593">
    <property type="entry name" value="TonB_dep_Rec_b-barrel"/>
    <property type="match status" value="1"/>
</dbReference>
<comment type="subcellular location">
    <subcellularLocation>
        <location evidence="1">Cell outer membrane</location>
        <topology evidence="1">Multi-pass membrane protein</topology>
    </subcellularLocation>
</comment>
<reference evidence="12" key="2">
    <citation type="journal article" date="2021" name="Genome Biol. Evol.">
        <title>Developing a high-quality reference genome for a parasitic bivalve with doubly uniparental inheritance (Bivalvia: Unionida).</title>
        <authorList>
            <person name="Smith C.H."/>
        </authorList>
    </citation>
    <scope>NUCLEOTIDE SEQUENCE</scope>
    <source>
        <strain evidence="12">CHS0354</strain>
        <tissue evidence="12">Mantle</tissue>
    </source>
</reference>
<evidence type="ECO:0000256" key="3">
    <source>
        <dbReference type="ARBA" id="ARBA00022692"/>
    </source>
</evidence>
<keyword evidence="4" id="KW-0805">Transcription regulation</keyword>
<dbReference type="AlphaFoldDB" id="A0AAE0RYY9"/>
<proteinExistence type="predicted"/>
<dbReference type="GO" id="GO:0015344">
    <property type="term" value="F:siderophore uptake transmembrane transporter activity"/>
    <property type="evidence" value="ECO:0007669"/>
    <property type="project" value="TreeGrafter"/>
</dbReference>
<evidence type="ECO:0000256" key="1">
    <source>
        <dbReference type="ARBA" id="ARBA00004571"/>
    </source>
</evidence>
<dbReference type="InterPro" id="IPR036388">
    <property type="entry name" value="WH-like_DNA-bd_sf"/>
</dbReference>
<dbReference type="InterPro" id="IPR037066">
    <property type="entry name" value="Plug_dom_sf"/>
</dbReference>
<reference evidence="12" key="3">
    <citation type="submission" date="2023-05" db="EMBL/GenBank/DDBJ databases">
        <authorList>
            <person name="Smith C.H."/>
        </authorList>
    </citation>
    <scope>NUCLEOTIDE SEQUENCE</scope>
    <source>
        <strain evidence="12">CHS0354</strain>
        <tissue evidence="12">Mantle</tissue>
    </source>
</reference>
<dbReference type="Gene3D" id="2.170.130.10">
    <property type="entry name" value="TonB-dependent receptor, plug domain"/>
    <property type="match status" value="1"/>
</dbReference>
<keyword evidence="8" id="KW-0804">Transcription</keyword>
<dbReference type="Pfam" id="PF13545">
    <property type="entry name" value="HTH_Crp_2"/>
    <property type="match status" value="1"/>
</dbReference>
<dbReference type="PANTHER" id="PTHR30069:SF39">
    <property type="entry name" value="BLL6183 PROTEIN"/>
    <property type="match status" value="1"/>
</dbReference>
<dbReference type="GO" id="GO:0006355">
    <property type="term" value="P:regulation of DNA-templated transcription"/>
    <property type="evidence" value="ECO:0007669"/>
    <property type="project" value="InterPro"/>
</dbReference>
<dbReference type="SUPFAM" id="SSF46785">
    <property type="entry name" value="Winged helix' DNA-binding domain"/>
    <property type="match status" value="1"/>
</dbReference>